<dbReference type="GO" id="GO:0016747">
    <property type="term" value="F:acyltransferase activity, transferring groups other than amino-acyl groups"/>
    <property type="evidence" value="ECO:0007669"/>
    <property type="project" value="InterPro"/>
</dbReference>
<dbReference type="Gene3D" id="3.40.630.30">
    <property type="match status" value="1"/>
</dbReference>
<proteinExistence type="predicted"/>
<gene>
    <name evidence="4" type="ORF">LCGC14_0003160</name>
</gene>
<keyword evidence="1" id="KW-0808">Transferase</keyword>
<dbReference type="EMBL" id="LAZR01000001">
    <property type="protein sequence ID" value="KKO12306.1"/>
    <property type="molecule type" value="Genomic_DNA"/>
</dbReference>
<dbReference type="SUPFAM" id="SSF55729">
    <property type="entry name" value="Acyl-CoA N-acyltransferases (Nat)"/>
    <property type="match status" value="1"/>
</dbReference>
<dbReference type="Pfam" id="PF11814">
    <property type="entry name" value="DUF3335"/>
    <property type="match status" value="1"/>
</dbReference>
<dbReference type="PROSITE" id="PS51186">
    <property type="entry name" value="GNAT"/>
    <property type="match status" value="1"/>
</dbReference>
<evidence type="ECO:0000259" key="3">
    <source>
        <dbReference type="PROSITE" id="PS51186"/>
    </source>
</evidence>
<protein>
    <recommendedName>
        <fullName evidence="3">N-acetyltransferase domain-containing protein</fullName>
    </recommendedName>
</protein>
<organism evidence="4">
    <name type="scientific">marine sediment metagenome</name>
    <dbReference type="NCBI Taxonomy" id="412755"/>
    <lineage>
        <taxon>unclassified sequences</taxon>
        <taxon>metagenomes</taxon>
        <taxon>ecological metagenomes</taxon>
    </lineage>
</organism>
<accession>A0A0F9W4X1</accession>
<evidence type="ECO:0000313" key="4">
    <source>
        <dbReference type="EMBL" id="KKO12306.1"/>
    </source>
</evidence>
<name>A0A0F9W4X1_9ZZZZ</name>
<reference evidence="4" key="1">
    <citation type="journal article" date="2015" name="Nature">
        <title>Complex archaea that bridge the gap between prokaryotes and eukaryotes.</title>
        <authorList>
            <person name="Spang A."/>
            <person name="Saw J.H."/>
            <person name="Jorgensen S.L."/>
            <person name="Zaremba-Niedzwiedzka K."/>
            <person name="Martijn J."/>
            <person name="Lind A.E."/>
            <person name="van Eijk R."/>
            <person name="Schleper C."/>
            <person name="Guy L."/>
            <person name="Ettema T.J."/>
        </authorList>
    </citation>
    <scope>NUCLEOTIDE SEQUENCE</scope>
</reference>
<feature type="domain" description="N-acetyltransferase" evidence="3">
    <location>
        <begin position="10"/>
        <end position="156"/>
    </location>
</feature>
<evidence type="ECO:0000256" key="2">
    <source>
        <dbReference type="ARBA" id="ARBA00023315"/>
    </source>
</evidence>
<dbReference type="InterPro" id="IPR050832">
    <property type="entry name" value="Bact_Acetyltransf"/>
</dbReference>
<dbReference type="CDD" id="cd04301">
    <property type="entry name" value="NAT_SF"/>
    <property type="match status" value="1"/>
</dbReference>
<dbReference type="Pfam" id="PF00583">
    <property type="entry name" value="Acetyltransf_1"/>
    <property type="match status" value="1"/>
</dbReference>
<dbReference type="PANTHER" id="PTHR43877:SF2">
    <property type="entry name" value="AMINOALKYLPHOSPHONATE N-ACETYLTRANSFERASE-RELATED"/>
    <property type="match status" value="1"/>
</dbReference>
<dbReference type="InterPro" id="IPR000182">
    <property type="entry name" value="GNAT_dom"/>
</dbReference>
<dbReference type="InterPro" id="IPR016181">
    <property type="entry name" value="Acyl_CoA_acyltransferase"/>
</dbReference>
<keyword evidence="2" id="KW-0012">Acyltransferase</keyword>
<dbReference type="AlphaFoldDB" id="A0A0F9W4X1"/>
<dbReference type="InterPro" id="IPR021770">
    <property type="entry name" value="DUF3335"/>
</dbReference>
<dbReference type="PANTHER" id="PTHR43877">
    <property type="entry name" value="AMINOALKYLPHOSPHONATE N-ACETYLTRANSFERASE-RELATED-RELATED"/>
    <property type="match status" value="1"/>
</dbReference>
<sequence>MPQVKTRVSVRIRPAVPEDLDALHDLEKASFDSDRLSRRRLRHWIQASNREFMVAVEQDRLLGYGLVLFHGATKLARLYSIAIAQDARGKGIAAKLLQALETASVDRQRFFMRLEVAKDNTAAIRLYESAGYVAFGTYEDYYEDHRDALRMQKIIRDAPKRKRGHTVPWYQQTTGFTCGPASLMMAMATLDSRMQPDQATELDIWREATTIFMTSGHGGCHPFGLALAAHKRGFDTRIYVNQAGPLFLEGVRDPEKKLIMALVHDQFLDRVKANNIPVLYQDITQLDLEKAIKDGAIVLALVSSYRLDRKKAPHWVTITAYDDACFFVHDPDPSLEEQTGLDCEDLPIARNDFSRMSQFGKDKLRTAVVISAPGSPGAARTRS</sequence>
<comment type="caution">
    <text evidence="4">The sequence shown here is derived from an EMBL/GenBank/DDBJ whole genome shotgun (WGS) entry which is preliminary data.</text>
</comment>
<dbReference type="Gene3D" id="3.90.70.10">
    <property type="entry name" value="Cysteine proteinases"/>
    <property type="match status" value="1"/>
</dbReference>
<evidence type="ECO:0000256" key="1">
    <source>
        <dbReference type="ARBA" id="ARBA00022679"/>
    </source>
</evidence>